<evidence type="ECO:0000256" key="4">
    <source>
        <dbReference type="RuleBase" id="RU361169"/>
    </source>
</evidence>
<evidence type="ECO:0000256" key="3">
    <source>
        <dbReference type="ARBA" id="ARBA00023295"/>
    </source>
</evidence>
<sequence length="408" mass="44516">MGAVADDVAATTTAISRAIEACAAAGGGRVLIPPGRWLSGAIRLRSGVELHVAEGATLVFSTDPAHYPLVATRWEGVELINYSPLIFADGERDVAITGRGVLDGQGQAWWSWSGGHRFGWRPGLPDQRKARQALFEMAERGVPVAERIFGEGHYLRPMMVQFQNCANVLIEGVTLRDAPCWTLHPVLCRDVIVRDVRVFGHGPNTDGCDPESVESMLIERCAFDCGDDCIAIKSGRNADGRRLARPTRDILIQDCVMKDGHGGVVIGSEVSGGVDNVFVRRCTMDSDQLWYAIRFKNNAMRGGRVENIYVRDVSVGRVSRAAITCDFNYEEGAKGGFTPMLRKVRIERMRVRAGAQAVDLQGLPLAPIEDFQIKDCQFEGVTRPSVVSHVTGLTLDRVEVNGRAVAAL</sequence>
<organism evidence="5 6">
    <name type="scientific">Caulobacter vibrioides OR37</name>
    <dbReference type="NCBI Taxonomy" id="1292034"/>
    <lineage>
        <taxon>Bacteria</taxon>
        <taxon>Pseudomonadati</taxon>
        <taxon>Pseudomonadota</taxon>
        <taxon>Alphaproteobacteria</taxon>
        <taxon>Caulobacterales</taxon>
        <taxon>Caulobacteraceae</taxon>
        <taxon>Caulobacter</taxon>
    </lineage>
</organism>
<evidence type="ECO:0008006" key="7">
    <source>
        <dbReference type="Google" id="ProtNLM"/>
    </source>
</evidence>
<dbReference type="Proteomes" id="UP000013063">
    <property type="component" value="Unassembled WGS sequence"/>
</dbReference>
<dbReference type="Gene3D" id="2.160.20.10">
    <property type="entry name" value="Single-stranded right-handed beta-helix, Pectin lyase-like"/>
    <property type="match status" value="1"/>
</dbReference>
<dbReference type="InterPro" id="IPR000743">
    <property type="entry name" value="Glyco_hydro_28"/>
</dbReference>
<dbReference type="InterPro" id="IPR051801">
    <property type="entry name" value="GH28_Enzymes"/>
</dbReference>
<dbReference type="STRING" id="1292034.OR37_02072"/>
<evidence type="ECO:0000313" key="6">
    <source>
        <dbReference type="Proteomes" id="UP000013063"/>
    </source>
</evidence>
<dbReference type="AlphaFoldDB" id="R0E968"/>
<dbReference type="Pfam" id="PF00295">
    <property type="entry name" value="Glyco_hydro_28"/>
    <property type="match status" value="1"/>
</dbReference>
<dbReference type="EMBL" id="APMP01000010">
    <property type="protein sequence ID" value="ENZ82028.1"/>
    <property type="molecule type" value="Genomic_DNA"/>
</dbReference>
<gene>
    <name evidence="5" type="ORF">OR37_02072</name>
</gene>
<dbReference type="GO" id="GO:0004650">
    <property type="term" value="F:polygalacturonase activity"/>
    <property type="evidence" value="ECO:0007669"/>
    <property type="project" value="InterPro"/>
</dbReference>
<dbReference type="InterPro" id="IPR012334">
    <property type="entry name" value="Pectin_lyas_fold"/>
</dbReference>
<dbReference type="GO" id="GO:0005975">
    <property type="term" value="P:carbohydrate metabolic process"/>
    <property type="evidence" value="ECO:0007669"/>
    <property type="project" value="InterPro"/>
</dbReference>
<proteinExistence type="inferred from homology"/>
<keyword evidence="3 4" id="KW-0326">Glycosidase</keyword>
<dbReference type="eggNOG" id="COG5434">
    <property type="taxonomic scope" value="Bacteria"/>
</dbReference>
<dbReference type="PATRIC" id="fig|1292034.3.peg.2058"/>
<evidence type="ECO:0000256" key="2">
    <source>
        <dbReference type="ARBA" id="ARBA00022801"/>
    </source>
</evidence>
<dbReference type="SUPFAM" id="SSF51126">
    <property type="entry name" value="Pectin lyase-like"/>
    <property type="match status" value="1"/>
</dbReference>
<name>R0E968_CAUVI</name>
<dbReference type="PANTHER" id="PTHR31339">
    <property type="entry name" value="PECTIN LYASE-RELATED"/>
    <property type="match status" value="1"/>
</dbReference>
<dbReference type="PROSITE" id="PS00502">
    <property type="entry name" value="POLYGALACTURONASE"/>
    <property type="match status" value="1"/>
</dbReference>
<comment type="similarity">
    <text evidence="1 4">Belongs to the glycosyl hydrolase 28 family.</text>
</comment>
<accession>R0E968</accession>
<evidence type="ECO:0000313" key="5">
    <source>
        <dbReference type="EMBL" id="ENZ82028.1"/>
    </source>
</evidence>
<dbReference type="OrthoDB" id="9795222at2"/>
<comment type="caution">
    <text evidence="5">The sequence shown here is derived from an EMBL/GenBank/DDBJ whole genome shotgun (WGS) entry which is preliminary data.</text>
</comment>
<keyword evidence="2 4" id="KW-0378">Hydrolase</keyword>
<keyword evidence="6" id="KW-1185">Reference proteome</keyword>
<evidence type="ECO:0000256" key="1">
    <source>
        <dbReference type="ARBA" id="ARBA00008834"/>
    </source>
</evidence>
<dbReference type="PANTHER" id="PTHR31339:SF9">
    <property type="entry name" value="PLASMIN AND FIBRONECTIN-BINDING PROTEIN A"/>
    <property type="match status" value="1"/>
</dbReference>
<dbReference type="InterPro" id="IPR011050">
    <property type="entry name" value="Pectin_lyase_fold/virulence"/>
</dbReference>
<reference evidence="5 6" key="1">
    <citation type="journal article" date="2013" name="Genome Announc.">
        <title>Draft Genome Sequence for Caulobacter sp. Strain OR37, a Bacterium Tolerant to Heavy Metals.</title>
        <authorList>
            <person name="Utturkar S.M."/>
            <person name="Bollmann A."/>
            <person name="Brzoska R.M."/>
            <person name="Klingeman D.M."/>
            <person name="Epstein S.E."/>
            <person name="Palumbo A.V."/>
            <person name="Brown S.D."/>
        </authorList>
    </citation>
    <scope>NUCLEOTIDE SEQUENCE [LARGE SCALE GENOMIC DNA]</scope>
    <source>
        <strain evidence="5 6">OR37</strain>
    </source>
</reference>
<protein>
    <recommendedName>
        <fullName evidence="7">Endopolygalacturonase</fullName>
    </recommendedName>
</protein>